<evidence type="ECO:0000256" key="8">
    <source>
        <dbReference type="ARBA" id="ARBA00022833"/>
    </source>
</evidence>
<comment type="pathway">
    <text evidence="11">Amino-acid degradation; L-tryptophan degradation via kynurenine pathway; L-kynurenine from L-tryptophan: step 2/2.</text>
</comment>
<dbReference type="EC" id="3.5.1.9" evidence="4"/>
<dbReference type="PANTHER" id="PTHR31118:SF32">
    <property type="entry name" value="KYNURENINE FORMAMIDASE"/>
    <property type="match status" value="1"/>
</dbReference>
<dbReference type="SUPFAM" id="SSF102198">
    <property type="entry name" value="Putative cyclase"/>
    <property type="match status" value="1"/>
</dbReference>
<dbReference type="Proteomes" id="UP000534783">
    <property type="component" value="Unassembled WGS sequence"/>
</dbReference>
<evidence type="ECO:0000256" key="7">
    <source>
        <dbReference type="ARBA" id="ARBA00022801"/>
    </source>
</evidence>
<keyword evidence="8" id="KW-0862">Zinc</keyword>
<organism evidence="13 14">
    <name type="scientific">Candidatus Manganitrophus noduliformans</name>
    <dbReference type="NCBI Taxonomy" id="2606439"/>
    <lineage>
        <taxon>Bacteria</taxon>
        <taxon>Pseudomonadati</taxon>
        <taxon>Nitrospirota</taxon>
        <taxon>Nitrospiria</taxon>
        <taxon>Candidatus Troglogloeales</taxon>
        <taxon>Candidatus Manganitrophaceae</taxon>
        <taxon>Candidatus Manganitrophus</taxon>
    </lineage>
</organism>
<evidence type="ECO:0000256" key="2">
    <source>
        <dbReference type="ARBA" id="ARBA00002204"/>
    </source>
</evidence>
<dbReference type="InterPro" id="IPR037175">
    <property type="entry name" value="KFase_sf"/>
</dbReference>
<protein>
    <recommendedName>
        <fullName evidence="5">Kynurenine formamidase</fullName>
        <ecNumber evidence="4">3.5.1.9</ecNumber>
    </recommendedName>
</protein>
<dbReference type="Pfam" id="PF04199">
    <property type="entry name" value="Cyclase"/>
    <property type="match status" value="1"/>
</dbReference>
<comment type="function">
    <text evidence="2">Catalyzes the hydrolysis of N-formyl-L-kynurenine to L-kynurenine, the second step in the kynurenine pathway of tryptophan degradation.</text>
</comment>
<dbReference type="AlphaFoldDB" id="A0A7X6DS44"/>
<accession>A0A7X6DS44</accession>
<evidence type="ECO:0000313" key="14">
    <source>
        <dbReference type="Proteomes" id="UP000534783"/>
    </source>
</evidence>
<keyword evidence="6" id="KW-0479">Metal-binding</keyword>
<keyword evidence="9" id="KW-0823">Tryptophan catabolism</keyword>
<proteinExistence type="predicted"/>
<comment type="caution">
    <text evidence="13">The sequence shown here is derived from an EMBL/GenBank/DDBJ whole genome shotgun (WGS) entry which is preliminary data.</text>
</comment>
<dbReference type="GO" id="GO:0004061">
    <property type="term" value="F:arylformamidase activity"/>
    <property type="evidence" value="ECO:0007669"/>
    <property type="project" value="UniProtKB-EC"/>
</dbReference>
<evidence type="ECO:0000256" key="4">
    <source>
        <dbReference type="ARBA" id="ARBA00012930"/>
    </source>
</evidence>
<comment type="cofactor">
    <cofactor evidence="1">
        <name>Zn(2+)</name>
        <dbReference type="ChEBI" id="CHEBI:29105"/>
    </cofactor>
</comment>
<dbReference type="GO" id="GO:0046872">
    <property type="term" value="F:metal ion binding"/>
    <property type="evidence" value="ECO:0007669"/>
    <property type="project" value="UniProtKB-KW"/>
</dbReference>
<comment type="catalytic activity">
    <reaction evidence="10">
        <text>N-formyl-L-kynurenine + H2O = L-kynurenine + formate + H(+)</text>
        <dbReference type="Rhea" id="RHEA:13009"/>
        <dbReference type="ChEBI" id="CHEBI:15377"/>
        <dbReference type="ChEBI" id="CHEBI:15378"/>
        <dbReference type="ChEBI" id="CHEBI:15740"/>
        <dbReference type="ChEBI" id="CHEBI:57959"/>
        <dbReference type="ChEBI" id="CHEBI:58629"/>
        <dbReference type="EC" id="3.5.1.9"/>
    </reaction>
</comment>
<evidence type="ECO:0000256" key="10">
    <source>
        <dbReference type="ARBA" id="ARBA00048496"/>
    </source>
</evidence>
<dbReference type="EMBL" id="VTOW01000003">
    <property type="protein sequence ID" value="NKE72365.1"/>
    <property type="molecule type" value="Genomic_DNA"/>
</dbReference>
<evidence type="ECO:0000256" key="12">
    <source>
        <dbReference type="SAM" id="MobiDB-lite"/>
    </source>
</evidence>
<gene>
    <name evidence="13" type="ORF">MNODULE_16565</name>
</gene>
<evidence type="ECO:0000256" key="3">
    <source>
        <dbReference type="ARBA" id="ARBA00011738"/>
    </source>
</evidence>
<keyword evidence="7" id="KW-0378">Hydrolase</keyword>
<comment type="subunit">
    <text evidence="3">Homodimer.</text>
</comment>
<evidence type="ECO:0000256" key="6">
    <source>
        <dbReference type="ARBA" id="ARBA00022723"/>
    </source>
</evidence>
<feature type="region of interest" description="Disordered" evidence="12">
    <location>
        <begin position="1"/>
        <end position="40"/>
    </location>
</feature>
<dbReference type="PANTHER" id="PTHR31118">
    <property type="entry name" value="CYCLASE-LIKE PROTEIN 2"/>
    <property type="match status" value="1"/>
</dbReference>
<keyword evidence="14" id="KW-1185">Reference proteome</keyword>
<reference evidence="13 14" key="1">
    <citation type="journal article" date="2020" name="Nature">
        <title>Bacterial chemolithoautotrophy via manganese oxidation.</title>
        <authorList>
            <person name="Yu H."/>
            <person name="Leadbetter J.R."/>
        </authorList>
    </citation>
    <scope>NUCLEOTIDE SEQUENCE [LARGE SCALE GENOMIC DNA]</scope>
    <source>
        <strain evidence="13 14">Mn-1</strain>
    </source>
</reference>
<evidence type="ECO:0000256" key="11">
    <source>
        <dbReference type="ARBA" id="ARBA00060547"/>
    </source>
</evidence>
<dbReference type="Gene3D" id="3.50.30.50">
    <property type="entry name" value="Putative cyclase"/>
    <property type="match status" value="1"/>
</dbReference>
<name>A0A7X6DS44_9BACT</name>
<evidence type="ECO:0000256" key="5">
    <source>
        <dbReference type="ARBA" id="ARBA00014889"/>
    </source>
</evidence>
<dbReference type="FunFam" id="3.50.30.50:FF:000001">
    <property type="entry name" value="Kynurenine formamidase"/>
    <property type="match status" value="1"/>
</dbReference>
<evidence type="ECO:0000256" key="1">
    <source>
        <dbReference type="ARBA" id="ARBA00001947"/>
    </source>
</evidence>
<sequence length="307" mass="33467">MRFLHPLSNSRDAPSCPPFSDRGDGRPDGRAPPFASDHRFRPGGSSPLYFLYRIGSIDAILTAGSGRVRRPSPPTSVDFFQRRVKRSFKDHHRKLEGEAMRLYDVTMTLTHSMPTYPGEPGPALTPVKRMKKGDPANVSALSLGLHTGTHVDAPIHFIEGAPGVEALPLEILCGPARLVRIDDPEAVRPGELERAGLNGATRVLFQTRNREWIKASRFHEDFVYIAPEAAEWLVARGVRLVGIDYLSVEAFGAPQPRTHQTFLHAGVVVIEGLDLSLPPPGDYDLRCLPLKIAGADGAPARVVLAGG</sequence>
<dbReference type="GO" id="GO:0019441">
    <property type="term" value="P:L-tryptophan catabolic process to kynurenine"/>
    <property type="evidence" value="ECO:0007669"/>
    <property type="project" value="InterPro"/>
</dbReference>
<dbReference type="InterPro" id="IPR007325">
    <property type="entry name" value="KFase/CYL"/>
</dbReference>
<evidence type="ECO:0000256" key="9">
    <source>
        <dbReference type="ARBA" id="ARBA00023079"/>
    </source>
</evidence>
<evidence type="ECO:0000313" key="13">
    <source>
        <dbReference type="EMBL" id="NKE72365.1"/>
    </source>
</evidence>